<feature type="region of interest" description="Disordered" evidence="2">
    <location>
        <begin position="334"/>
        <end position="366"/>
    </location>
</feature>
<reference evidence="4 5" key="1">
    <citation type="submission" date="2024-09" db="EMBL/GenBank/DDBJ databases">
        <authorList>
            <person name="Sun Q."/>
            <person name="Mori K."/>
        </authorList>
    </citation>
    <scope>NUCLEOTIDE SEQUENCE [LARGE SCALE GENOMIC DNA]</scope>
    <source>
        <strain evidence="4 5">CCM 7415</strain>
    </source>
</reference>
<evidence type="ECO:0000313" key="5">
    <source>
        <dbReference type="Proteomes" id="UP001589814"/>
    </source>
</evidence>
<protein>
    <submittedName>
        <fullName evidence="4">Glycosyl transferase family 90</fullName>
    </submittedName>
</protein>
<gene>
    <name evidence="4" type="ORF">ACFFHW_05815</name>
</gene>
<organism evidence="4 5">
    <name type="scientific">Kushneria aurantia</name>
    <dbReference type="NCBI Taxonomy" id="504092"/>
    <lineage>
        <taxon>Bacteria</taxon>
        <taxon>Pseudomonadati</taxon>
        <taxon>Pseudomonadota</taxon>
        <taxon>Gammaproteobacteria</taxon>
        <taxon>Oceanospirillales</taxon>
        <taxon>Halomonadaceae</taxon>
        <taxon>Kushneria</taxon>
    </lineage>
</organism>
<accession>A0ABV6G264</accession>
<evidence type="ECO:0000259" key="3">
    <source>
        <dbReference type="SMART" id="SM00672"/>
    </source>
</evidence>
<comment type="caution">
    <text evidence="4">The sequence shown here is derived from an EMBL/GenBank/DDBJ whole genome shotgun (WGS) entry which is preliminary data.</text>
</comment>
<feature type="domain" description="Glycosyl transferase CAP10" evidence="3">
    <location>
        <begin position="86"/>
        <end position="304"/>
    </location>
</feature>
<evidence type="ECO:0000313" key="4">
    <source>
        <dbReference type="EMBL" id="MFC0267516.1"/>
    </source>
</evidence>
<keyword evidence="5" id="KW-1185">Reference proteome</keyword>
<sequence length="366" mass="42654">MDLWSRSRKFRFYSAGIAAELLPDALFRQRLNRLLDGLDDEEIAALMPRVNYYNRLATPFDPGEESARVGDFRDTRRGTYYLDARRVVRHFPVEARFAWRFGDITRVAERPAIVKSRPISDDPAGNANNVLLKLNRVRHFQFVRDRLTTADKHPGLVWRGHCHHDNRREILRRFHDHPRMDVGQTDRHRSERVDYRPPLSIDEQLRYRFVLSLEGKDVATNLKWILSSSSICMMPPPRFETWFMEGALQPWVHYVPLAPGGADLEEKMDLCLARPELGEEIVRNANAWVEQFRDARRERLLELLVMTRYLALADQLELPARLAPFMPECVGSAAGAQKARAQRHEDRSHKPIHRPRKPRQAAQSGR</sequence>
<dbReference type="RefSeq" id="WP_019950390.1">
    <property type="nucleotide sequence ID" value="NZ_JBHLVX010000020.1"/>
</dbReference>
<proteinExistence type="predicted"/>
<keyword evidence="1 4" id="KW-0808">Transferase</keyword>
<dbReference type="PANTHER" id="PTHR12203:SF35">
    <property type="entry name" value="PROTEIN O-GLUCOSYLTRANSFERASE 1"/>
    <property type="match status" value="1"/>
</dbReference>
<name>A0ABV6G264_9GAMM</name>
<dbReference type="InterPro" id="IPR051091">
    <property type="entry name" value="O-Glucosyltr/Glycosyltrsf_90"/>
</dbReference>
<dbReference type="EMBL" id="JBHLVX010000020">
    <property type="protein sequence ID" value="MFC0267516.1"/>
    <property type="molecule type" value="Genomic_DNA"/>
</dbReference>
<evidence type="ECO:0000256" key="1">
    <source>
        <dbReference type="ARBA" id="ARBA00022679"/>
    </source>
</evidence>
<evidence type="ECO:0000256" key="2">
    <source>
        <dbReference type="SAM" id="MobiDB-lite"/>
    </source>
</evidence>
<dbReference type="Proteomes" id="UP001589814">
    <property type="component" value="Unassembled WGS sequence"/>
</dbReference>
<dbReference type="InterPro" id="IPR006598">
    <property type="entry name" value="CAP10"/>
</dbReference>
<dbReference type="Pfam" id="PF05686">
    <property type="entry name" value="Glyco_transf_90"/>
    <property type="match status" value="1"/>
</dbReference>
<dbReference type="SMART" id="SM00672">
    <property type="entry name" value="CAP10"/>
    <property type="match status" value="1"/>
</dbReference>
<feature type="compositionally biased region" description="Basic residues" evidence="2">
    <location>
        <begin position="350"/>
        <end position="359"/>
    </location>
</feature>
<dbReference type="PANTHER" id="PTHR12203">
    <property type="entry name" value="KDEL LYS-ASP-GLU-LEU CONTAINING - RELATED"/>
    <property type="match status" value="1"/>
</dbReference>
<dbReference type="GO" id="GO:0016740">
    <property type="term" value="F:transferase activity"/>
    <property type="evidence" value="ECO:0007669"/>
    <property type="project" value="UniProtKB-KW"/>
</dbReference>